<sequence>MPTTADRLCDVTQEGQTRVTLRVRLKIISKCRNFNANSDKANLVNYLVKLSNTDENLHEARFEEHTLEAQELSRVEATVVVEDDREVIVQELALVRARYADLELRLEEAEGRVATVENEKEEMKRKLEIVRRVVH</sequence>
<evidence type="ECO:0000256" key="1">
    <source>
        <dbReference type="SAM" id="Coils"/>
    </source>
</evidence>
<evidence type="ECO:0000313" key="3">
    <source>
        <dbReference type="Proteomes" id="UP000663879"/>
    </source>
</evidence>
<dbReference type="AlphaFoldDB" id="A0A814FZT9"/>
<dbReference type="Proteomes" id="UP000663879">
    <property type="component" value="Unassembled WGS sequence"/>
</dbReference>
<gene>
    <name evidence="2" type="ORF">OXX778_LOCUS15850</name>
</gene>
<accession>A0A814FZT9</accession>
<evidence type="ECO:0000313" key="2">
    <source>
        <dbReference type="EMBL" id="CAF0989753.1"/>
    </source>
</evidence>
<name>A0A814FZT9_9BILA</name>
<organism evidence="2 3">
    <name type="scientific">Brachionus calyciflorus</name>
    <dbReference type="NCBI Taxonomy" id="104777"/>
    <lineage>
        <taxon>Eukaryota</taxon>
        <taxon>Metazoa</taxon>
        <taxon>Spiralia</taxon>
        <taxon>Gnathifera</taxon>
        <taxon>Rotifera</taxon>
        <taxon>Eurotatoria</taxon>
        <taxon>Monogononta</taxon>
        <taxon>Pseudotrocha</taxon>
        <taxon>Ploima</taxon>
        <taxon>Brachionidae</taxon>
        <taxon>Brachionus</taxon>
    </lineage>
</organism>
<keyword evidence="1" id="KW-0175">Coiled coil</keyword>
<dbReference type="EMBL" id="CAJNOC010003589">
    <property type="protein sequence ID" value="CAF0989753.1"/>
    <property type="molecule type" value="Genomic_DNA"/>
</dbReference>
<proteinExistence type="predicted"/>
<feature type="coiled-coil region" evidence="1">
    <location>
        <begin position="92"/>
        <end position="133"/>
    </location>
</feature>
<keyword evidence="3" id="KW-1185">Reference proteome</keyword>
<reference evidence="2" key="1">
    <citation type="submission" date="2021-02" db="EMBL/GenBank/DDBJ databases">
        <authorList>
            <person name="Nowell W R."/>
        </authorList>
    </citation>
    <scope>NUCLEOTIDE SEQUENCE</scope>
    <source>
        <strain evidence="2">Ploen Becks lab</strain>
    </source>
</reference>
<comment type="caution">
    <text evidence="2">The sequence shown here is derived from an EMBL/GenBank/DDBJ whole genome shotgun (WGS) entry which is preliminary data.</text>
</comment>
<protein>
    <submittedName>
        <fullName evidence="2">Uncharacterized protein</fullName>
    </submittedName>
</protein>